<dbReference type="Gene3D" id="2.40.50.120">
    <property type="match status" value="1"/>
</dbReference>
<dbReference type="InterPro" id="IPR008993">
    <property type="entry name" value="TIMP-like_OB-fold"/>
</dbReference>
<accession>A0ABQ7R003</accession>
<protein>
    <recommendedName>
        <fullName evidence="4">Secreted protein</fullName>
    </recommendedName>
</protein>
<dbReference type="EMBL" id="JAHIBW010000005">
    <property type="protein sequence ID" value="KAG7310627.1"/>
    <property type="molecule type" value="Genomic_DNA"/>
</dbReference>
<sequence>MRPLGAIILLKLIVLVKINVLSEVANQRSVIDDQSTLILVTHQSEFIFVGRISEIILSRHKVLCKVRVRRTLKGDLGKVGIGVSDRKPRQLRFSGASVFVESVGGDVKVHVGMSAVFLARTHGGDGTRLELVVPPVRFTLRALKKIDDAVQGK</sequence>
<keyword evidence="1" id="KW-0732">Signal</keyword>
<keyword evidence="3" id="KW-1185">Reference proteome</keyword>
<feature type="chain" id="PRO_5047129002" description="Secreted protein" evidence="1">
    <location>
        <begin position="19"/>
        <end position="153"/>
    </location>
</feature>
<evidence type="ECO:0008006" key="4">
    <source>
        <dbReference type="Google" id="ProtNLM"/>
    </source>
</evidence>
<evidence type="ECO:0000313" key="2">
    <source>
        <dbReference type="EMBL" id="KAG7310627.1"/>
    </source>
</evidence>
<comment type="caution">
    <text evidence="2">The sequence shown here is derived from an EMBL/GenBank/DDBJ whole genome shotgun (WGS) entry which is preliminary data.</text>
</comment>
<organism evidence="2 3">
    <name type="scientific">Plutella xylostella</name>
    <name type="common">Diamondback moth</name>
    <name type="synonym">Plutella maculipennis</name>
    <dbReference type="NCBI Taxonomy" id="51655"/>
    <lineage>
        <taxon>Eukaryota</taxon>
        <taxon>Metazoa</taxon>
        <taxon>Ecdysozoa</taxon>
        <taxon>Arthropoda</taxon>
        <taxon>Hexapoda</taxon>
        <taxon>Insecta</taxon>
        <taxon>Pterygota</taxon>
        <taxon>Neoptera</taxon>
        <taxon>Endopterygota</taxon>
        <taxon>Lepidoptera</taxon>
        <taxon>Glossata</taxon>
        <taxon>Ditrysia</taxon>
        <taxon>Yponomeutoidea</taxon>
        <taxon>Plutellidae</taxon>
        <taxon>Plutella</taxon>
    </lineage>
</organism>
<proteinExistence type="predicted"/>
<evidence type="ECO:0000256" key="1">
    <source>
        <dbReference type="SAM" id="SignalP"/>
    </source>
</evidence>
<feature type="signal peptide" evidence="1">
    <location>
        <begin position="1"/>
        <end position="18"/>
    </location>
</feature>
<name>A0ABQ7R003_PLUXY</name>
<dbReference type="Proteomes" id="UP000823941">
    <property type="component" value="Chromosome 5"/>
</dbReference>
<evidence type="ECO:0000313" key="3">
    <source>
        <dbReference type="Proteomes" id="UP000823941"/>
    </source>
</evidence>
<reference evidence="2 3" key="1">
    <citation type="submission" date="2021-06" db="EMBL/GenBank/DDBJ databases">
        <title>A haploid diamondback moth (Plutella xylostella L.) genome assembly resolves 31 chromosomes and identifies a diamide resistance mutation.</title>
        <authorList>
            <person name="Ward C.M."/>
            <person name="Perry K.D."/>
            <person name="Baker G."/>
            <person name="Powis K."/>
            <person name="Heckel D.G."/>
            <person name="Baxter S.W."/>
        </authorList>
    </citation>
    <scope>NUCLEOTIDE SEQUENCE [LARGE SCALE GENOMIC DNA]</scope>
    <source>
        <strain evidence="2 3">LV</strain>
        <tissue evidence="2">Single pupa</tissue>
    </source>
</reference>
<gene>
    <name evidence="2" type="ORF">JYU34_003423</name>
</gene>